<evidence type="ECO:0008006" key="3">
    <source>
        <dbReference type="Google" id="ProtNLM"/>
    </source>
</evidence>
<dbReference type="AlphaFoldDB" id="A0A934VEV1"/>
<proteinExistence type="predicted"/>
<dbReference type="EMBL" id="JAENII010000002">
    <property type="protein sequence ID" value="MBK1825905.1"/>
    <property type="molecule type" value="Genomic_DNA"/>
</dbReference>
<sequence>MRKVAMILGAVAVLGACKREEVTASGKRELTMRDENLVLDADNDARFGQGRMPAPEPTEAPESPFVAEVVPDGWTTAPGSAFRLLNYKFGTAGEAYLSISRGGVLENVNRWLGQFDAEAVDQAGLEAMESVDLAGHQGVWVKADGNFGGAMGKQAQEAWSLRGVVTEGPKGLVTVKLLGPTEEVKAEEERLRAFVGGLRLQK</sequence>
<organism evidence="1 2">
    <name type="scientific">Haloferula rosea</name>
    <dbReference type="NCBI Taxonomy" id="490093"/>
    <lineage>
        <taxon>Bacteria</taxon>
        <taxon>Pseudomonadati</taxon>
        <taxon>Verrucomicrobiota</taxon>
        <taxon>Verrucomicrobiia</taxon>
        <taxon>Verrucomicrobiales</taxon>
        <taxon>Verrucomicrobiaceae</taxon>
        <taxon>Haloferula</taxon>
    </lineage>
</organism>
<reference evidence="1" key="1">
    <citation type="submission" date="2021-01" db="EMBL/GenBank/DDBJ databases">
        <title>Modified the classification status of verrucomicrobia.</title>
        <authorList>
            <person name="Feng X."/>
        </authorList>
    </citation>
    <scope>NUCLEOTIDE SEQUENCE</scope>
    <source>
        <strain evidence="1">KCTC 22201</strain>
    </source>
</reference>
<evidence type="ECO:0000313" key="1">
    <source>
        <dbReference type="EMBL" id="MBK1825905.1"/>
    </source>
</evidence>
<dbReference type="PROSITE" id="PS51257">
    <property type="entry name" value="PROKAR_LIPOPROTEIN"/>
    <property type="match status" value="1"/>
</dbReference>
<accession>A0A934VEV1</accession>
<evidence type="ECO:0000313" key="2">
    <source>
        <dbReference type="Proteomes" id="UP000658278"/>
    </source>
</evidence>
<name>A0A934VEV1_9BACT</name>
<protein>
    <recommendedName>
        <fullName evidence="3">Lipoprotein</fullName>
    </recommendedName>
</protein>
<comment type="caution">
    <text evidence="1">The sequence shown here is derived from an EMBL/GenBank/DDBJ whole genome shotgun (WGS) entry which is preliminary data.</text>
</comment>
<keyword evidence="2" id="KW-1185">Reference proteome</keyword>
<gene>
    <name evidence="1" type="ORF">JIN81_02650</name>
</gene>
<dbReference type="Proteomes" id="UP000658278">
    <property type="component" value="Unassembled WGS sequence"/>
</dbReference>
<dbReference type="RefSeq" id="WP_200276036.1">
    <property type="nucleotide sequence ID" value="NZ_JAENII010000002.1"/>
</dbReference>